<dbReference type="EMBL" id="JBHTBF010000002">
    <property type="protein sequence ID" value="MFC7318177.1"/>
    <property type="molecule type" value="Genomic_DNA"/>
</dbReference>
<evidence type="ECO:0000313" key="3">
    <source>
        <dbReference type="Proteomes" id="UP001596547"/>
    </source>
</evidence>
<comment type="caution">
    <text evidence="2">The sequence shown here is derived from an EMBL/GenBank/DDBJ whole genome shotgun (WGS) entry which is preliminary data.</text>
</comment>
<name>A0ABD6AD92_9EURY</name>
<accession>A0ABD6AD92</accession>
<dbReference type="Proteomes" id="UP001596547">
    <property type="component" value="Unassembled WGS sequence"/>
</dbReference>
<feature type="compositionally biased region" description="Basic and acidic residues" evidence="1">
    <location>
        <begin position="120"/>
        <end position="130"/>
    </location>
</feature>
<dbReference type="AlphaFoldDB" id="A0ABD6AD92"/>
<dbReference type="GeneID" id="79315133"/>
<evidence type="ECO:0000256" key="1">
    <source>
        <dbReference type="SAM" id="MobiDB-lite"/>
    </source>
</evidence>
<organism evidence="2 3">
    <name type="scientific">Halomarina halobia</name>
    <dbReference type="NCBI Taxonomy" id="3033386"/>
    <lineage>
        <taxon>Archaea</taxon>
        <taxon>Methanobacteriati</taxon>
        <taxon>Methanobacteriota</taxon>
        <taxon>Stenosarchaea group</taxon>
        <taxon>Halobacteria</taxon>
        <taxon>Halobacteriales</taxon>
        <taxon>Natronomonadaceae</taxon>
        <taxon>Halomarina</taxon>
    </lineage>
</organism>
<dbReference type="RefSeq" id="WP_276305546.1">
    <property type="nucleotide sequence ID" value="NZ_CP119992.1"/>
</dbReference>
<reference evidence="2 3" key="1">
    <citation type="journal article" date="2019" name="Int. J. Syst. Evol. Microbiol.">
        <title>The Global Catalogue of Microorganisms (GCM) 10K type strain sequencing project: providing services to taxonomists for standard genome sequencing and annotation.</title>
        <authorList>
            <consortium name="The Broad Institute Genomics Platform"/>
            <consortium name="The Broad Institute Genome Sequencing Center for Infectious Disease"/>
            <person name="Wu L."/>
            <person name="Ma J."/>
        </authorList>
    </citation>
    <scope>NUCLEOTIDE SEQUENCE [LARGE SCALE GENOMIC DNA]</scope>
    <source>
        <strain evidence="2 3">PSR21</strain>
    </source>
</reference>
<gene>
    <name evidence="2" type="ORF">ACFQPE_15445</name>
</gene>
<proteinExistence type="predicted"/>
<feature type="compositionally biased region" description="Polar residues" evidence="1">
    <location>
        <begin position="1"/>
        <end position="10"/>
    </location>
</feature>
<feature type="compositionally biased region" description="Basic and acidic residues" evidence="1">
    <location>
        <begin position="87"/>
        <end position="106"/>
    </location>
</feature>
<evidence type="ECO:0000313" key="2">
    <source>
        <dbReference type="EMBL" id="MFC7318177.1"/>
    </source>
</evidence>
<sequence>MTDASPTTETPDTDRSDADSDVIVLGAPTAFATIGDPTDPDGERLIELPEPDPGEDVRRFELPAAQADAAHALLRKKPRLTVLSNPTERDLSNVKSRMDLEKERQEQQACKHQRRREKKGRYDPAEDRPANRWKLMINATYDRLVAAGDEEAAARLRDTHPLRTQKQLADRLVADLEEEG</sequence>
<feature type="region of interest" description="Disordered" evidence="1">
    <location>
        <begin position="84"/>
        <end position="130"/>
    </location>
</feature>
<feature type="region of interest" description="Disordered" evidence="1">
    <location>
        <begin position="1"/>
        <end position="20"/>
    </location>
</feature>
<protein>
    <submittedName>
        <fullName evidence="2">Uncharacterized protein</fullName>
    </submittedName>
</protein>
<keyword evidence="3" id="KW-1185">Reference proteome</keyword>